<evidence type="ECO:0000313" key="1">
    <source>
        <dbReference type="EMBL" id="KAK9161207.1"/>
    </source>
</evidence>
<reference evidence="1 2" key="1">
    <citation type="submission" date="2024-01" db="EMBL/GenBank/DDBJ databases">
        <title>Genome assemblies of Stephania.</title>
        <authorList>
            <person name="Yang L."/>
        </authorList>
    </citation>
    <scope>NUCLEOTIDE SEQUENCE [LARGE SCALE GENOMIC DNA]</scope>
    <source>
        <strain evidence="1">YNDBR</strain>
        <tissue evidence="1">Leaf</tissue>
    </source>
</reference>
<comment type="caution">
    <text evidence="1">The sequence shown here is derived from an EMBL/GenBank/DDBJ whole genome shotgun (WGS) entry which is preliminary data.</text>
</comment>
<evidence type="ECO:0000313" key="2">
    <source>
        <dbReference type="Proteomes" id="UP001420932"/>
    </source>
</evidence>
<dbReference type="AlphaFoldDB" id="A0AAP0L0E5"/>
<accession>A0AAP0L0E5</accession>
<organism evidence="1 2">
    <name type="scientific">Stephania yunnanensis</name>
    <dbReference type="NCBI Taxonomy" id="152371"/>
    <lineage>
        <taxon>Eukaryota</taxon>
        <taxon>Viridiplantae</taxon>
        <taxon>Streptophyta</taxon>
        <taxon>Embryophyta</taxon>
        <taxon>Tracheophyta</taxon>
        <taxon>Spermatophyta</taxon>
        <taxon>Magnoliopsida</taxon>
        <taxon>Ranunculales</taxon>
        <taxon>Menispermaceae</taxon>
        <taxon>Menispermoideae</taxon>
        <taxon>Cissampelideae</taxon>
        <taxon>Stephania</taxon>
    </lineage>
</organism>
<dbReference type="EMBL" id="JBBNAF010000003">
    <property type="protein sequence ID" value="KAK9161207.1"/>
    <property type="molecule type" value="Genomic_DNA"/>
</dbReference>
<protein>
    <submittedName>
        <fullName evidence="1">Uncharacterized protein</fullName>
    </submittedName>
</protein>
<gene>
    <name evidence="1" type="ORF">Syun_007548</name>
</gene>
<proteinExistence type="predicted"/>
<keyword evidence="2" id="KW-1185">Reference proteome</keyword>
<name>A0AAP0L0E5_9MAGN</name>
<dbReference type="Proteomes" id="UP001420932">
    <property type="component" value="Unassembled WGS sequence"/>
</dbReference>
<sequence>MIDLIEREKLDLMSLNSTKIPRARIFLLFFALQQMTISSLRISLTSEYH</sequence>